<dbReference type="RefSeq" id="YP_009839709.1">
    <property type="nucleotide sequence ID" value="NC_048722.1"/>
</dbReference>
<name>A0A345M9P7_9CAUD</name>
<dbReference type="GeneID" id="55609428"/>
<accession>A0A345M9P7</accession>
<protein>
    <submittedName>
        <fullName evidence="1">Uncharacterized protein</fullName>
    </submittedName>
</protein>
<gene>
    <name evidence="1" type="primary">20</name>
    <name evidence="2" type="synonym">278</name>
    <name evidence="1" type="ORF">SEA_WOFFORD_20</name>
    <name evidence="2" type="ORF">SEA_WOFFORD_278</name>
</gene>
<reference evidence="1 3" key="1">
    <citation type="submission" date="2018-07" db="EMBL/GenBank/DDBJ databases">
        <authorList>
            <person name="Wofford K.M."/>
            <person name="Typhair T.J."/>
            <person name="Gonzales M.A."/>
            <person name="Castillo J.C."/>
            <person name="Smith B.R."/>
            <person name="Klug H.M."/>
            <person name="Hughes L.E."/>
            <person name="Garlena R.A."/>
            <person name="Russell D.A."/>
            <person name="Pope W.H."/>
            <person name="Jacobs-Sera D."/>
            <person name="Hatfull G.F."/>
        </authorList>
    </citation>
    <scope>NUCLEOTIDE SEQUENCE [LARGE SCALE GENOMIC DNA]</scope>
</reference>
<dbReference type="KEGG" id="vg:55609428"/>
<keyword evidence="3" id="KW-1185">Reference proteome</keyword>
<proteinExistence type="predicted"/>
<evidence type="ECO:0000313" key="1">
    <source>
        <dbReference type="EMBL" id="AXH67218.1"/>
    </source>
</evidence>
<sequence length="42" mass="5143">MICLHKWSSWVVVQYKLYTKIPQFQSRECIKCGKTQVKYIYD</sequence>
<dbReference type="EMBL" id="MH576968">
    <property type="protein sequence ID" value="AXH67412.1"/>
    <property type="molecule type" value="Genomic_DNA"/>
</dbReference>
<organism evidence="1 3">
    <name type="scientific">Streptomyces phage Wofford</name>
    <dbReference type="NCBI Taxonomy" id="2283267"/>
    <lineage>
        <taxon>Viruses</taxon>
        <taxon>Duplodnaviria</taxon>
        <taxon>Heunggongvirae</taxon>
        <taxon>Uroviricota</taxon>
        <taxon>Caudoviricetes</taxon>
        <taxon>Stanwilliamsviridae</taxon>
        <taxon>Boydwoodruffvirinae</taxon>
        <taxon>Karimacvirus</taxon>
        <taxon>Karimacvirus wofford</taxon>
        <taxon>Streptomyces virus Wofford</taxon>
    </lineage>
</organism>
<evidence type="ECO:0000313" key="2">
    <source>
        <dbReference type="EMBL" id="AXH67412.1"/>
    </source>
</evidence>
<dbReference type="EMBL" id="MH576968">
    <property type="protein sequence ID" value="AXH67218.1"/>
    <property type="molecule type" value="Genomic_DNA"/>
</dbReference>
<evidence type="ECO:0000313" key="3">
    <source>
        <dbReference type="Proteomes" id="UP000260216"/>
    </source>
</evidence>
<dbReference type="Proteomes" id="UP000260216">
    <property type="component" value="Segment"/>
</dbReference>